<proteinExistence type="predicted"/>
<keyword evidence="2" id="KW-1185">Reference proteome</keyword>
<reference evidence="2" key="1">
    <citation type="journal article" date="2019" name="Int. J. Syst. Evol. Microbiol.">
        <title>The Global Catalogue of Microorganisms (GCM) 10K type strain sequencing project: providing services to taxonomists for standard genome sequencing and annotation.</title>
        <authorList>
            <consortium name="The Broad Institute Genomics Platform"/>
            <consortium name="The Broad Institute Genome Sequencing Center for Infectious Disease"/>
            <person name="Wu L."/>
            <person name="Ma J."/>
        </authorList>
    </citation>
    <scope>NUCLEOTIDE SEQUENCE [LARGE SCALE GENOMIC DNA]</scope>
    <source>
        <strain evidence="2">JCM 1407</strain>
    </source>
</reference>
<sequence length="439" mass="52116">MKSNIFKVSKNTIVFFILIISIIMFSACSTDKSIMLENYMEKTSKSFQSNIKVSEKFIHITENEDGSWFVPSFWENDKLFGTLLYYKTKKGEKYIKKYMSDYFHALDVNKEVLEKTIKKAFFPYQRLNKIIEIPPSSGNIYYYDFSKKESKKFFLGKFDDLNNSGLTQCRIVEGNEKFGAIYQYKEDKNMESIKLIDLRSRRVYKNDNISDIEIIKVVYIKDLRKFIAIDKNGVCYEIKFKENNLELKKYSKIDTGDLTLEQPINGVSAICNDSEVYFISRNEIGKNKLIKNRLIKYDFKTKKTDFILNINENDKTRALQYFPKQNILILEKVDRSKEDGTRRECSDIYLAEIKNNKVNIFYKSKYKNEENKYSKTLIEKLGCKTKDKNYIKDNDDDMRIRINDKGDKLVITRNIDIFHTNINKNIKRQVVDYYYIKRD</sequence>
<accession>A0ABP3UP24</accession>
<dbReference type="PROSITE" id="PS51257">
    <property type="entry name" value="PROKAR_LIPOPROTEIN"/>
    <property type="match status" value="1"/>
</dbReference>
<dbReference type="Proteomes" id="UP001501510">
    <property type="component" value="Unassembled WGS sequence"/>
</dbReference>
<gene>
    <name evidence="1" type="ORF">GCM10008906_13110</name>
</gene>
<evidence type="ECO:0000313" key="2">
    <source>
        <dbReference type="Proteomes" id="UP001501510"/>
    </source>
</evidence>
<comment type="caution">
    <text evidence="1">The sequence shown here is derived from an EMBL/GenBank/DDBJ whole genome shotgun (WGS) entry which is preliminary data.</text>
</comment>
<name>A0ABP3UP24_9CLOT</name>
<protein>
    <recommendedName>
        <fullName evidence="3">Lipoprotein</fullName>
    </recommendedName>
</protein>
<dbReference type="EMBL" id="BAAACG010000008">
    <property type="protein sequence ID" value="GAA0737231.1"/>
    <property type="molecule type" value="Genomic_DNA"/>
</dbReference>
<evidence type="ECO:0000313" key="1">
    <source>
        <dbReference type="EMBL" id="GAA0737231.1"/>
    </source>
</evidence>
<dbReference type="RefSeq" id="WP_343760085.1">
    <property type="nucleotide sequence ID" value="NZ_BAAACG010000008.1"/>
</dbReference>
<organism evidence="1 2">
    <name type="scientific">Clostridium oceanicum</name>
    <dbReference type="NCBI Taxonomy" id="1543"/>
    <lineage>
        <taxon>Bacteria</taxon>
        <taxon>Bacillati</taxon>
        <taxon>Bacillota</taxon>
        <taxon>Clostridia</taxon>
        <taxon>Eubacteriales</taxon>
        <taxon>Clostridiaceae</taxon>
        <taxon>Clostridium</taxon>
    </lineage>
</organism>
<evidence type="ECO:0008006" key="3">
    <source>
        <dbReference type="Google" id="ProtNLM"/>
    </source>
</evidence>